<dbReference type="SUPFAM" id="SSF52768">
    <property type="entry name" value="Arginase/deacetylase"/>
    <property type="match status" value="2"/>
</dbReference>
<evidence type="ECO:0000256" key="3">
    <source>
        <dbReference type="PROSITE-ProRule" id="PRU00742"/>
    </source>
</evidence>
<dbReference type="PANTHER" id="PTHR11358:SF28">
    <property type="entry name" value="HYPOTHETICAL ARGINASE FAMILY PROTEIN (EUROFUNG)"/>
    <property type="match status" value="1"/>
</dbReference>
<keyword evidence="1" id="KW-0479">Metal-binding</keyword>
<comment type="caution">
    <text evidence="6">The sequence shown here is derived from an EMBL/GenBank/DDBJ whole genome shotgun (WGS) entry which is preliminary data.</text>
</comment>
<organism evidence="6 7">
    <name type="scientific">Alectoria fallacina</name>
    <dbReference type="NCBI Taxonomy" id="1903189"/>
    <lineage>
        <taxon>Eukaryota</taxon>
        <taxon>Fungi</taxon>
        <taxon>Dikarya</taxon>
        <taxon>Ascomycota</taxon>
        <taxon>Pezizomycotina</taxon>
        <taxon>Lecanoromycetes</taxon>
        <taxon>OSLEUM clade</taxon>
        <taxon>Lecanoromycetidae</taxon>
        <taxon>Lecanorales</taxon>
        <taxon>Lecanorineae</taxon>
        <taxon>Parmeliaceae</taxon>
        <taxon>Alectoria</taxon>
    </lineage>
</organism>
<proteinExistence type="inferred from homology"/>
<evidence type="ECO:0008006" key="8">
    <source>
        <dbReference type="Google" id="ProtNLM"/>
    </source>
</evidence>
<dbReference type="PROSITE" id="PS51409">
    <property type="entry name" value="ARGINASE_2"/>
    <property type="match status" value="1"/>
</dbReference>
<evidence type="ECO:0000313" key="6">
    <source>
        <dbReference type="EMBL" id="CAF9930565.1"/>
    </source>
</evidence>
<comment type="similarity">
    <text evidence="3 4">Belongs to the arginase family.</text>
</comment>
<dbReference type="GO" id="GO:0008783">
    <property type="term" value="F:agmatinase activity"/>
    <property type="evidence" value="ECO:0007669"/>
    <property type="project" value="TreeGrafter"/>
</dbReference>
<feature type="chain" id="PRO_5034377733" description="Agmatinase" evidence="5">
    <location>
        <begin position="21"/>
        <end position="441"/>
    </location>
</feature>
<dbReference type="GO" id="GO:0033389">
    <property type="term" value="P:putrescine biosynthetic process from arginine, via agmatine"/>
    <property type="evidence" value="ECO:0007669"/>
    <property type="project" value="TreeGrafter"/>
</dbReference>
<protein>
    <recommendedName>
        <fullName evidence="8">Agmatinase</fullName>
    </recommendedName>
</protein>
<gene>
    <name evidence="6" type="ORF">ALECFALPRED_004639</name>
</gene>
<evidence type="ECO:0000256" key="1">
    <source>
        <dbReference type="ARBA" id="ARBA00022723"/>
    </source>
</evidence>
<dbReference type="PROSITE" id="PS01053">
    <property type="entry name" value="ARGINASE_1"/>
    <property type="match status" value="1"/>
</dbReference>
<dbReference type="InterPro" id="IPR020855">
    <property type="entry name" value="Ureohydrolase_Mn_BS"/>
</dbReference>
<feature type="signal peptide" evidence="5">
    <location>
        <begin position="1"/>
        <end position="20"/>
    </location>
</feature>
<dbReference type="AlphaFoldDB" id="A0A8H3IRF1"/>
<name>A0A8H3IRF1_9LECA</name>
<evidence type="ECO:0000313" key="7">
    <source>
        <dbReference type="Proteomes" id="UP000664203"/>
    </source>
</evidence>
<reference evidence="6" key="1">
    <citation type="submission" date="2021-03" db="EMBL/GenBank/DDBJ databases">
        <authorList>
            <person name="Tagirdzhanova G."/>
        </authorList>
    </citation>
    <scope>NUCLEOTIDE SEQUENCE</scope>
</reference>
<evidence type="ECO:0000256" key="5">
    <source>
        <dbReference type="SAM" id="SignalP"/>
    </source>
</evidence>
<dbReference type="GO" id="GO:0046872">
    <property type="term" value="F:metal ion binding"/>
    <property type="evidence" value="ECO:0007669"/>
    <property type="project" value="UniProtKB-KW"/>
</dbReference>
<keyword evidence="2 4" id="KW-0378">Hydrolase</keyword>
<dbReference type="Pfam" id="PF00491">
    <property type="entry name" value="Arginase"/>
    <property type="match status" value="2"/>
</dbReference>
<sequence length="441" mass="47834">MFPAVFLHATFMWLSFSADARNVNFPPVSGVERSQQPLANDDGVDIVTGSDFSGLMTFANLPYANCFTASDMDAYDIAIIGAPFDTVSTPRRLAFMAVTARPGARFGPTGIRQGSRRMSASFGWSIYTGENAFMSWAKILDCGNAPLTFLDNTVALKQLHKAHKVVSGRNANAKEKSSIPRILTLGGDHTYVVSGPVFHTSTIIEVPCHMWRCFQLPVSSLEFSQNGGITQEAEVLKPELLSTTLPALRSAASRWGAVSVIHFDSHLDTWDPDVLGGGLSQYAGVNHGTFLHIAHEEGLIRNSSIHAGIRAPLIRRKGDIRNDWRCGFDTIKARDIDRIGVDGVIKRLKERIDSTNVYISVDIDVLDPAFAPATGTAEVGGWTTRELLSVLDGLEGMNVVGADIVEVAPIYDNPGETTVLAAAEIVHSLLTLMVQKPVKAR</sequence>
<dbReference type="InterPro" id="IPR006035">
    <property type="entry name" value="Ureohydrolase"/>
</dbReference>
<dbReference type="InterPro" id="IPR023696">
    <property type="entry name" value="Ureohydrolase_dom_sf"/>
</dbReference>
<dbReference type="EMBL" id="CAJPDR010000288">
    <property type="protein sequence ID" value="CAF9930565.1"/>
    <property type="molecule type" value="Genomic_DNA"/>
</dbReference>
<keyword evidence="5" id="KW-0732">Signal</keyword>
<evidence type="ECO:0000256" key="2">
    <source>
        <dbReference type="ARBA" id="ARBA00022801"/>
    </source>
</evidence>
<dbReference type="Gene3D" id="3.40.800.10">
    <property type="entry name" value="Ureohydrolase domain"/>
    <property type="match status" value="2"/>
</dbReference>
<dbReference type="Proteomes" id="UP000664203">
    <property type="component" value="Unassembled WGS sequence"/>
</dbReference>
<keyword evidence="7" id="KW-1185">Reference proteome</keyword>
<accession>A0A8H3IRF1</accession>
<evidence type="ECO:0000256" key="4">
    <source>
        <dbReference type="RuleBase" id="RU003684"/>
    </source>
</evidence>
<dbReference type="PANTHER" id="PTHR11358">
    <property type="entry name" value="ARGINASE/AGMATINASE"/>
    <property type="match status" value="1"/>
</dbReference>
<dbReference type="CDD" id="cd11592">
    <property type="entry name" value="Agmatinase_PAH"/>
    <property type="match status" value="1"/>
</dbReference>
<dbReference type="OrthoDB" id="288726at2759"/>